<evidence type="ECO:0000313" key="2">
    <source>
        <dbReference type="Proteomes" id="UP000009183"/>
    </source>
</evidence>
<reference evidence="2" key="1">
    <citation type="journal article" date="2007" name="Nature">
        <title>The grapevine genome sequence suggests ancestral hexaploidization in major angiosperm phyla.</title>
        <authorList>
            <consortium name="The French-Italian Public Consortium for Grapevine Genome Characterization."/>
            <person name="Jaillon O."/>
            <person name="Aury J.-M."/>
            <person name="Noel B."/>
            <person name="Policriti A."/>
            <person name="Clepet C."/>
            <person name="Casagrande A."/>
            <person name="Choisne N."/>
            <person name="Aubourg S."/>
            <person name="Vitulo N."/>
            <person name="Jubin C."/>
            <person name="Vezzi A."/>
            <person name="Legeai F."/>
            <person name="Hugueney P."/>
            <person name="Dasilva C."/>
            <person name="Horner D."/>
            <person name="Mica E."/>
            <person name="Jublot D."/>
            <person name="Poulain J."/>
            <person name="Bruyere C."/>
            <person name="Billault A."/>
            <person name="Segurens B."/>
            <person name="Gouyvenoux M."/>
            <person name="Ugarte E."/>
            <person name="Cattonaro F."/>
            <person name="Anthouard V."/>
            <person name="Vico V."/>
            <person name="Del Fabbro C."/>
            <person name="Alaux M."/>
            <person name="Di Gaspero G."/>
            <person name="Dumas V."/>
            <person name="Felice N."/>
            <person name="Paillard S."/>
            <person name="Juman I."/>
            <person name="Moroldo M."/>
            <person name="Scalabrin S."/>
            <person name="Canaguier A."/>
            <person name="Le Clainche I."/>
            <person name="Malacrida G."/>
            <person name="Durand E."/>
            <person name="Pesole G."/>
            <person name="Laucou V."/>
            <person name="Chatelet P."/>
            <person name="Merdinoglu D."/>
            <person name="Delledonne M."/>
            <person name="Pezzotti M."/>
            <person name="Lecharny A."/>
            <person name="Scarpelli C."/>
            <person name="Artiguenave F."/>
            <person name="Pe M.E."/>
            <person name="Valle G."/>
            <person name="Morgante M."/>
            <person name="Caboche M."/>
            <person name="Adam-Blondon A.-F."/>
            <person name="Weissenbach J."/>
            <person name="Quetier F."/>
            <person name="Wincker P."/>
        </authorList>
    </citation>
    <scope>NUCLEOTIDE SEQUENCE [LARGE SCALE GENOMIC DNA]</scope>
    <source>
        <strain evidence="2">cv. Pinot noir / PN40024</strain>
    </source>
</reference>
<dbReference type="PaxDb" id="29760-VIT_14s0083g00500.t01"/>
<evidence type="ECO:0000313" key="1">
    <source>
        <dbReference type="EMBL" id="CBI16885.3"/>
    </source>
</evidence>
<dbReference type="InParanoid" id="D7SMI7"/>
<accession>D7SMI7</accession>
<sequence length="63" mass="7588">MVELQRRIQMVMVITDECVFYYITKWRPNETLEKSRKTLPLLHLFQSLKALKITADASYRLQE</sequence>
<dbReference type="AlphaFoldDB" id="D7SMI7"/>
<dbReference type="Proteomes" id="UP000009183">
    <property type="component" value="Chromosome 14"/>
</dbReference>
<keyword evidence="2" id="KW-1185">Reference proteome</keyword>
<organism evidence="1 2">
    <name type="scientific">Vitis vinifera</name>
    <name type="common">Grape</name>
    <dbReference type="NCBI Taxonomy" id="29760"/>
    <lineage>
        <taxon>Eukaryota</taxon>
        <taxon>Viridiplantae</taxon>
        <taxon>Streptophyta</taxon>
        <taxon>Embryophyta</taxon>
        <taxon>Tracheophyta</taxon>
        <taxon>Spermatophyta</taxon>
        <taxon>Magnoliopsida</taxon>
        <taxon>eudicotyledons</taxon>
        <taxon>Gunneridae</taxon>
        <taxon>Pentapetalae</taxon>
        <taxon>rosids</taxon>
        <taxon>Vitales</taxon>
        <taxon>Vitaceae</taxon>
        <taxon>Viteae</taxon>
        <taxon>Vitis</taxon>
    </lineage>
</organism>
<dbReference type="EMBL" id="FN594955">
    <property type="protein sequence ID" value="CBI16885.3"/>
    <property type="molecule type" value="Genomic_DNA"/>
</dbReference>
<gene>
    <name evidence="1" type="ordered locus">VIT_14s0083g00500</name>
</gene>
<protein>
    <submittedName>
        <fullName evidence="1">Uncharacterized protein</fullName>
    </submittedName>
</protein>
<name>D7SMI7_VITVI</name>
<proteinExistence type="predicted"/>
<dbReference type="HOGENOM" id="CLU_2890357_0_0_1"/>